<name>A0AAV2CI46_9ROSI</name>
<evidence type="ECO:0000313" key="2">
    <source>
        <dbReference type="Proteomes" id="UP001497516"/>
    </source>
</evidence>
<protein>
    <submittedName>
        <fullName evidence="1">Uncharacterized protein</fullName>
    </submittedName>
</protein>
<evidence type="ECO:0000313" key="1">
    <source>
        <dbReference type="EMBL" id="CAL1355968.1"/>
    </source>
</evidence>
<keyword evidence="2" id="KW-1185">Reference proteome</keyword>
<proteinExistence type="predicted"/>
<gene>
    <name evidence="1" type="ORF">LTRI10_LOCUS3695</name>
</gene>
<organism evidence="1 2">
    <name type="scientific">Linum trigynum</name>
    <dbReference type="NCBI Taxonomy" id="586398"/>
    <lineage>
        <taxon>Eukaryota</taxon>
        <taxon>Viridiplantae</taxon>
        <taxon>Streptophyta</taxon>
        <taxon>Embryophyta</taxon>
        <taxon>Tracheophyta</taxon>
        <taxon>Spermatophyta</taxon>
        <taxon>Magnoliopsida</taxon>
        <taxon>eudicotyledons</taxon>
        <taxon>Gunneridae</taxon>
        <taxon>Pentapetalae</taxon>
        <taxon>rosids</taxon>
        <taxon>fabids</taxon>
        <taxon>Malpighiales</taxon>
        <taxon>Linaceae</taxon>
        <taxon>Linum</taxon>
    </lineage>
</organism>
<accession>A0AAV2CI46</accession>
<sequence length="69" mass="7995">MLYGFGYAGPLAHLLQKLLDTIFIFQGARKIRKPSARRCLLEQLIVSPWKNMIFMLYYGLVMEGLQPFS</sequence>
<dbReference type="EMBL" id="OZ034813">
    <property type="protein sequence ID" value="CAL1355968.1"/>
    <property type="molecule type" value="Genomic_DNA"/>
</dbReference>
<reference evidence="1 2" key="1">
    <citation type="submission" date="2024-04" db="EMBL/GenBank/DDBJ databases">
        <authorList>
            <person name="Fracassetti M."/>
        </authorList>
    </citation>
    <scope>NUCLEOTIDE SEQUENCE [LARGE SCALE GENOMIC DNA]</scope>
</reference>
<dbReference type="AlphaFoldDB" id="A0AAV2CI46"/>
<dbReference type="Proteomes" id="UP001497516">
    <property type="component" value="Chromosome 1"/>
</dbReference>